<evidence type="ECO:0000313" key="16">
    <source>
        <dbReference type="Proteomes" id="UP001621964"/>
    </source>
</evidence>
<comment type="caution">
    <text evidence="15">The sequence shown here is derived from an EMBL/GenBank/DDBJ whole genome shotgun (WGS) entry which is preliminary data.</text>
</comment>
<feature type="chain" id="PRO_5046717048" evidence="12">
    <location>
        <begin position="25"/>
        <end position="1056"/>
    </location>
</feature>
<comment type="similarity">
    <text evidence="2 11">Belongs to the TonB-dependent receptor family.</text>
</comment>
<protein>
    <submittedName>
        <fullName evidence="15">TonB-dependent receptor domain-containing protein</fullName>
    </submittedName>
</protein>
<keyword evidence="8 11" id="KW-0472">Membrane</keyword>
<sequence length="1056" mass="118775">MRNNRLKTIAACLSVLGLCPSLLAADNADASAEGAATQTVTLNPITVKGKHKDERGKDRVYTREIVNLYKGKEEVETFKGNTVSDLFSGLPGVYSGEARNSGALDPNIRGVQGQGRIPVTIDGTEQAITVWRGMFGANNRNYVDPNIISSVYVEKGPSFNREVKSGIGGSVALKTLEADDIVPEGQKYGVEIKAETSNNSIKPRKATYAENVDYRTLEHPENVVGGYWRFYADDSDRLTPRFGGKHKFSEDKAYRIAAATKQDNFDAILTYAYRNKGNYFSGKKGAHRYGFYSTDNAENLRRLEQEQGIKELSPDVPIIGLFYTPGGEVANTSLETESWLGKTTFRLPNNQSIKLGLRHTHSTFGEVMPSRILSGGGFQGDNIDSQNKIAEWPQAWVKQRAYNIDYSWKPEGSRWIDLNASLWATRTRSKTNSSGGVPGDIAWMDIPWGEAYDNWRNGLRRNRPGLDEGLPNTDGRFNTRQAQALYATNNRNGFNFSNRMKLRDNLELTVLGDFQNEKLATRNEFADLYGDHFKKEIGEDSLYPNPFLDVITYPRNGRRREYNLGFNFRFEPRPWLTLTAGARYTNFSLQDDSVKKFLDNGGELEAHRGLRYTADVVATKKDYEAYQKADACIMSPTCEPTQDMLDASAKINPGGSNGIPVYVTQARFDWTKDQYGNLNMADHPILSNPKVLTRVENPIYNPADPNSPRFVNKFQNLTAETASNYTYKSALTPAQKQQALKQKGSGWAPAASVTFNLTDYARAYLRYTQTLRFPSTFEGTAGVPISPRVNTTSVNRYGYQWKPERGKNFEVGYIHDLTGLFPKMRKADFRINYFRNTTKNIIDRNDQLEFEQFDKQIRTGAELSARFDTGKVYGSLGVIRTIRNDVCDEGAAFTDNAQSEVLAHYVQSSGSKPLVRAPTCFPGGVEIKGYLSSMMQPRWSVDAELGARFLKNKLDVGTRFHWHSDVYKSRKDSWVGFQQAVNSNYGINTNYIDGIENMRWSATAVVDAYLRYRINKNISAELVGTNLTNRYYMDPFSRSYMPAPGRTVRIGITGKF</sequence>
<dbReference type="PANTHER" id="PTHR30069:SF41">
    <property type="entry name" value="HEME_HEMOPEXIN UTILIZATION PROTEIN C"/>
    <property type="match status" value="1"/>
</dbReference>
<dbReference type="InterPro" id="IPR012910">
    <property type="entry name" value="Plug_dom"/>
</dbReference>
<keyword evidence="5" id="KW-0812">Transmembrane</keyword>
<dbReference type="Pfam" id="PF07715">
    <property type="entry name" value="Plug"/>
    <property type="match status" value="1"/>
</dbReference>
<proteinExistence type="inferred from homology"/>
<dbReference type="InterPro" id="IPR039426">
    <property type="entry name" value="TonB-dep_rcpt-like"/>
</dbReference>
<keyword evidence="16" id="KW-1185">Reference proteome</keyword>
<evidence type="ECO:0000256" key="11">
    <source>
        <dbReference type="RuleBase" id="RU003357"/>
    </source>
</evidence>
<accession>A0ABW8Q332</accession>
<dbReference type="RefSeq" id="WP_405385766.1">
    <property type="nucleotide sequence ID" value="NZ_JBJGEB010000004.1"/>
</dbReference>
<evidence type="ECO:0000256" key="2">
    <source>
        <dbReference type="ARBA" id="ARBA00009810"/>
    </source>
</evidence>
<evidence type="ECO:0000256" key="1">
    <source>
        <dbReference type="ARBA" id="ARBA00004571"/>
    </source>
</evidence>
<dbReference type="Pfam" id="PF00593">
    <property type="entry name" value="TonB_dep_Rec_b-barrel"/>
    <property type="match status" value="1"/>
</dbReference>
<evidence type="ECO:0000256" key="3">
    <source>
        <dbReference type="ARBA" id="ARBA00022448"/>
    </source>
</evidence>
<dbReference type="PANTHER" id="PTHR30069">
    <property type="entry name" value="TONB-DEPENDENT OUTER MEMBRANE RECEPTOR"/>
    <property type="match status" value="1"/>
</dbReference>
<keyword evidence="3" id="KW-0813">Transport</keyword>
<dbReference type="Gene3D" id="2.40.170.20">
    <property type="entry name" value="TonB-dependent receptor, beta-barrel domain"/>
    <property type="match status" value="2"/>
</dbReference>
<keyword evidence="7 11" id="KW-0798">TonB box</keyword>
<evidence type="ECO:0000256" key="10">
    <source>
        <dbReference type="ARBA" id="ARBA00023237"/>
    </source>
</evidence>
<feature type="signal peptide" evidence="12">
    <location>
        <begin position="1"/>
        <end position="24"/>
    </location>
</feature>
<dbReference type="Gene3D" id="2.170.130.10">
    <property type="entry name" value="TonB-dependent receptor, plug domain"/>
    <property type="match status" value="1"/>
</dbReference>
<evidence type="ECO:0000256" key="5">
    <source>
        <dbReference type="ARBA" id="ARBA00022692"/>
    </source>
</evidence>
<evidence type="ECO:0000256" key="8">
    <source>
        <dbReference type="ARBA" id="ARBA00023136"/>
    </source>
</evidence>
<dbReference type="InterPro" id="IPR000531">
    <property type="entry name" value="Beta-barrel_TonB"/>
</dbReference>
<keyword evidence="6 12" id="KW-0732">Signal</keyword>
<dbReference type="SUPFAM" id="SSF56935">
    <property type="entry name" value="Porins"/>
    <property type="match status" value="1"/>
</dbReference>
<evidence type="ECO:0000259" key="13">
    <source>
        <dbReference type="Pfam" id="PF00593"/>
    </source>
</evidence>
<reference evidence="15 16" key="1">
    <citation type="submission" date="2024-11" db="EMBL/GenBank/DDBJ databases">
        <authorList>
            <person name="Mikucki A.G."/>
            <person name="Kahler C.M."/>
        </authorList>
    </citation>
    <scope>NUCLEOTIDE SEQUENCE [LARGE SCALE GENOMIC DNA]</scope>
    <source>
        <strain evidence="15 16">EXNM717</strain>
    </source>
</reference>
<dbReference type="PROSITE" id="PS01156">
    <property type="entry name" value="TONB_DEPENDENT_REC_2"/>
    <property type="match status" value="1"/>
</dbReference>
<evidence type="ECO:0000256" key="9">
    <source>
        <dbReference type="ARBA" id="ARBA00023170"/>
    </source>
</evidence>
<evidence type="ECO:0000256" key="4">
    <source>
        <dbReference type="ARBA" id="ARBA00022452"/>
    </source>
</evidence>
<evidence type="ECO:0000256" key="6">
    <source>
        <dbReference type="ARBA" id="ARBA00022729"/>
    </source>
</evidence>
<dbReference type="InterPro" id="IPR036942">
    <property type="entry name" value="Beta-barrel_TonB_sf"/>
</dbReference>
<evidence type="ECO:0000313" key="15">
    <source>
        <dbReference type="EMBL" id="MFK7641956.1"/>
    </source>
</evidence>
<keyword evidence="10" id="KW-0998">Cell outer membrane</keyword>
<organism evidence="15 16">
    <name type="scientific">Neisseria oralis</name>
    <dbReference type="NCBI Taxonomy" id="1107316"/>
    <lineage>
        <taxon>Bacteria</taxon>
        <taxon>Pseudomonadati</taxon>
        <taxon>Pseudomonadota</taxon>
        <taxon>Betaproteobacteria</taxon>
        <taxon>Neisseriales</taxon>
        <taxon>Neisseriaceae</taxon>
        <taxon>Neisseria</taxon>
    </lineage>
</organism>
<evidence type="ECO:0000256" key="12">
    <source>
        <dbReference type="SAM" id="SignalP"/>
    </source>
</evidence>
<feature type="domain" description="TonB-dependent receptor-like beta-barrel" evidence="13">
    <location>
        <begin position="724"/>
        <end position="1027"/>
    </location>
</feature>
<evidence type="ECO:0000259" key="14">
    <source>
        <dbReference type="Pfam" id="PF07715"/>
    </source>
</evidence>
<dbReference type="InterPro" id="IPR010917">
    <property type="entry name" value="TonB_rcpt_CS"/>
</dbReference>
<dbReference type="Proteomes" id="UP001621964">
    <property type="component" value="Unassembled WGS sequence"/>
</dbReference>
<evidence type="ECO:0000256" key="7">
    <source>
        <dbReference type="ARBA" id="ARBA00023077"/>
    </source>
</evidence>
<dbReference type="InterPro" id="IPR037066">
    <property type="entry name" value="Plug_dom_sf"/>
</dbReference>
<feature type="domain" description="TonB-dependent receptor plug" evidence="14">
    <location>
        <begin position="72"/>
        <end position="169"/>
    </location>
</feature>
<keyword evidence="9 15" id="KW-0675">Receptor</keyword>
<keyword evidence="4" id="KW-1134">Transmembrane beta strand</keyword>
<dbReference type="EMBL" id="JBJGEB010000004">
    <property type="protein sequence ID" value="MFK7641956.1"/>
    <property type="molecule type" value="Genomic_DNA"/>
</dbReference>
<gene>
    <name evidence="15" type="ORF">ACI43T_05510</name>
</gene>
<name>A0ABW8Q332_9NEIS</name>
<comment type="subcellular location">
    <subcellularLocation>
        <location evidence="1">Cell outer membrane</location>
        <topology evidence="1">Multi-pass membrane protein</topology>
    </subcellularLocation>
</comment>